<dbReference type="Pfam" id="PF00905">
    <property type="entry name" value="Transpeptidase"/>
    <property type="match status" value="1"/>
</dbReference>
<dbReference type="InterPro" id="IPR012338">
    <property type="entry name" value="Beta-lactam/transpept-like"/>
</dbReference>
<comment type="caution">
    <text evidence="12">The sequence shown here is derived from an EMBL/GenBank/DDBJ whole genome shotgun (WGS) entry which is preliminary data.</text>
</comment>
<feature type="compositionally biased region" description="Polar residues" evidence="9">
    <location>
        <begin position="768"/>
        <end position="778"/>
    </location>
</feature>
<evidence type="ECO:0000256" key="10">
    <source>
        <dbReference type="SAM" id="Phobius"/>
    </source>
</evidence>
<dbReference type="EMBL" id="JBHSFU010000003">
    <property type="protein sequence ID" value="MFC4557353.1"/>
    <property type="molecule type" value="Genomic_DNA"/>
</dbReference>
<name>A0ABV9DHL3_9BACI</name>
<dbReference type="InterPro" id="IPR036116">
    <property type="entry name" value="FN3_sf"/>
</dbReference>
<dbReference type="SUPFAM" id="SSF49265">
    <property type="entry name" value="Fibronectin type III"/>
    <property type="match status" value="2"/>
</dbReference>
<dbReference type="Gene3D" id="3.40.710.10">
    <property type="entry name" value="DD-peptidase/beta-lactamase superfamily"/>
    <property type="match status" value="1"/>
</dbReference>
<evidence type="ECO:0000256" key="5">
    <source>
        <dbReference type="ARBA" id="ARBA00022801"/>
    </source>
</evidence>
<keyword evidence="10" id="KW-0812">Transmembrane</keyword>
<evidence type="ECO:0000256" key="2">
    <source>
        <dbReference type="ARBA" id="ARBA00022670"/>
    </source>
</evidence>
<evidence type="ECO:0000313" key="13">
    <source>
        <dbReference type="Proteomes" id="UP001595989"/>
    </source>
</evidence>
<feature type="compositionally biased region" description="Gly residues" evidence="9">
    <location>
        <begin position="898"/>
        <end position="939"/>
    </location>
</feature>
<dbReference type="Pfam" id="PF00041">
    <property type="entry name" value="fn3"/>
    <property type="match status" value="1"/>
</dbReference>
<dbReference type="SUPFAM" id="SSF53955">
    <property type="entry name" value="Lysozyme-like"/>
    <property type="match status" value="1"/>
</dbReference>
<dbReference type="NCBIfam" id="TIGR02074">
    <property type="entry name" value="PBP_1a_fam"/>
    <property type="match status" value="1"/>
</dbReference>
<dbReference type="InterPro" id="IPR001264">
    <property type="entry name" value="Glyco_trans_51"/>
</dbReference>
<comment type="catalytic activity">
    <reaction evidence="8">
        <text>[GlcNAc-(1-&gt;4)-Mur2Ac(oyl-L-Ala-gamma-D-Glu-L-Lys-D-Ala-D-Ala)](n)-di-trans,octa-cis-undecaprenyl diphosphate + beta-D-GlcNAc-(1-&gt;4)-Mur2Ac(oyl-L-Ala-gamma-D-Glu-L-Lys-D-Ala-D-Ala)-di-trans,octa-cis-undecaprenyl diphosphate = [GlcNAc-(1-&gt;4)-Mur2Ac(oyl-L-Ala-gamma-D-Glu-L-Lys-D-Ala-D-Ala)](n+1)-di-trans,octa-cis-undecaprenyl diphosphate + di-trans,octa-cis-undecaprenyl diphosphate + H(+)</text>
        <dbReference type="Rhea" id="RHEA:23708"/>
        <dbReference type="Rhea" id="RHEA-COMP:9602"/>
        <dbReference type="Rhea" id="RHEA-COMP:9603"/>
        <dbReference type="ChEBI" id="CHEBI:15378"/>
        <dbReference type="ChEBI" id="CHEBI:58405"/>
        <dbReference type="ChEBI" id="CHEBI:60033"/>
        <dbReference type="ChEBI" id="CHEBI:78435"/>
        <dbReference type="EC" id="2.4.99.28"/>
    </reaction>
</comment>
<feature type="compositionally biased region" description="Polar residues" evidence="9">
    <location>
        <begin position="861"/>
        <end position="882"/>
    </location>
</feature>
<feature type="region of interest" description="Disordered" evidence="9">
    <location>
        <begin position="764"/>
        <end position="805"/>
    </location>
</feature>
<organism evidence="12 13">
    <name type="scientific">Virgibacillus kekensis</name>
    <dbReference type="NCBI Taxonomy" id="202261"/>
    <lineage>
        <taxon>Bacteria</taxon>
        <taxon>Bacillati</taxon>
        <taxon>Bacillota</taxon>
        <taxon>Bacilli</taxon>
        <taxon>Bacillales</taxon>
        <taxon>Bacillaceae</taxon>
        <taxon>Virgibacillus</taxon>
    </lineage>
</organism>
<dbReference type="InterPro" id="IPR003961">
    <property type="entry name" value="FN3_dom"/>
</dbReference>
<keyword evidence="10" id="KW-1133">Transmembrane helix</keyword>
<keyword evidence="6" id="KW-0511">Multifunctional enzyme</keyword>
<dbReference type="SMART" id="SM00060">
    <property type="entry name" value="FN3"/>
    <property type="match status" value="2"/>
</dbReference>
<dbReference type="InterPro" id="IPR050396">
    <property type="entry name" value="Glycosyltr_51/Transpeptidase"/>
</dbReference>
<keyword evidence="2" id="KW-0645">Protease</keyword>
<sequence length="957" mass="102930">MAEKGQSRTARRKQKKTSKKPIWKKILLIALIGMLAIGIGVGALFTYYISTAPEIDASKLDSPYSSKIYDKDGDLFADLGATQRTKVEYSELPDVLIDAVIATEDSRFFEHPGVDIWRIGGAVIANITQGFGSEGASTITQQLVEKSFLSPEKKISLKVQEMWLALQLEQEYTKKQILEMYLNKIYYGSGAYGVAKAAEVYFGKTDLSKLTLPEAAILAGLPQRPSAYNPFKNPELMKERMNIVLSLMVQHGKITEEQAAEAKKVDIPSLLSKSQEDPTPYEAFLQRVQKEVKQKLDGADIYTDGLKIYTTIDTKAQEYVEFLLSNKEDNPINYPGPVTDSKGNEVNMKAGMVVLDSKTGAIRAIGGDRNGMESGDFNYATDISRQPGSTFKPVIAYGPAIENQQWSTYHQLNDDGPYEIKGSDQKIHTWVGNGHYYGWVSMRFALRESLNVPAAKTLEEVGYGTAQKFAESIGITFNNDNISLTDAIGGSSSGASPMELAGAYRAFANEGIYNEPYAVTKVVFPDSGREVNLKPEPEAVMSDYTAYMITDMLKTAVNEGTGKAADVPGLPLAGKTGTTNLEGKDGSPDSWFSGYTTNYTISTWTGYDDQKVVLPDTKIAQDLFRYTMQELSKDIETPDFQKPDSVVEVAVEEGTKPAKLPSENTPESKIVTELFVKGNVPSETSEKYKQLDPVKDLKAEYNKDANSIEVAWKYGSAEDITFEVSASVNGGQMQSLSSTNETSLEISNVEPGAEYEIQVVAVSEETEANASEPVTTTVKVPGENDEDEENEGDGNGDGNLPPVGNLKAAATESKIDVSWSYDDQSAKYVVVVSRDGNKLKEQTVNTEGIVIEGNLEPGATYTITVTPTGQDGNTGPGKSTSAKVPGGGDTGGNDEDGGNGGGEGEGDTGGNGDGQGDGDTGGSGEGQGDSDTGGGGDGQSDGNAQSTNNTDNQNTEN</sequence>
<dbReference type="PANTHER" id="PTHR32282:SF29">
    <property type="entry name" value="PENICILLIN-BINDING PROTEIN 1A"/>
    <property type="match status" value="1"/>
</dbReference>
<evidence type="ECO:0000256" key="7">
    <source>
        <dbReference type="ARBA" id="ARBA00034000"/>
    </source>
</evidence>
<dbReference type="Gene3D" id="1.10.3810.10">
    <property type="entry name" value="Biosynthetic peptidoglycan transglycosylase-like"/>
    <property type="match status" value="1"/>
</dbReference>
<dbReference type="InterPro" id="IPR013783">
    <property type="entry name" value="Ig-like_fold"/>
</dbReference>
<proteinExistence type="predicted"/>
<evidence type="ECO:0000256" key="1">
    <source>
        <dbReference type="ARBA" id="ARBA00022645"/>
    </source>
</evidence>
<dbReference type="InterPro" id="IPR001460">
    <property type="entry name" value="PCN-bd_Tpept"/>
</dbReference>
<feature type="domain" description="Fibronectin type-III" evidence="11">
    <location>
        <begin position="693"/>
        <end position="781"/>
    </location>
</feature>
<evidence type="ECO:0000256" key="8">
    <source>
        <dbReference type="ARBA" id="ARBA00049902"/>
    </source>
</evidence>
<dbReference type="SUPFAM" id="SSF56601">
    <property type="entry name" value="beta-lactamase/transpeptidase-like"/>
    <property type="match status" value="1"/>
</dbReference>
<dbReference type="Proteomes" id="UP001595989">
    <property type="component" value="Unassembled WGS sequence"/>
</dbReference>
<dbReference type="Gene3D" id="2.60.40.10">
    <property type="entry name" value="Immunoglobulins"/>
    <property type="match status" value="2"/>
</dbReference>
<dbReference type="InterPro" id="IPR023346">
    <property type="entry name" value="Lysozyme-like_dom_sf"/>
</dbReference>
<dbReference type="Pfam" id="PF00912">
    <property type="entry name" value="Transgly"/>
    <property type="match status" value="1"/>
</dbReference>
<protein>
    <submittedName>
        <fullName evidence="12">PBP1A family penicillin-binding protein</fullName>
    </submittedName>
</protein>
<feature type="transmembrane region" description="Helical" evidence="10">
    <location>
        <begin position="26"/>
        <end position="49"/>
    </location>
</feature>
<keyword evidence="3" id="KW-0328">Glycosyltransferase</keyword>
<dbReference type="PROSITE" id="PS50853">
    <property type="entry name" value="FN3"/>
    <property type="match status" value="1"/>
</dbReference>
<evidence type="ECO:0000256" key="4">
    <source>
        <dbReference type="ARBA" id="ARBA00022679"/>
    </source>
</evidence>
<keyword evidence="10" id="KW-0472">Membrane</keyword>
<dbReference type="InterPro" id="IPR036950">
    <property type="entry name" value="PBP_transglycosylase"/>
</dbReference>
<keyword evidence="4" id="KW-0808">Transferase</keyword>
<gene>
    <name evidence="12" type="ORF">ACFO3D_03920</name>
</gene>
<feature type="compositionally biased region" description="Acidic residues" evidence="9">
    <location>
        <begin position="783"/>
        <end position="794"/>
    </location>
</feature>
<feature type="region of interest" description="Disordered" evidence="9">
    <location>
        <begin position="861"/>
        <end position="957"/>
    </location>
</feature>
<reference evidence="13" key="1">
    <citation type="journal article" date="2019" name="Int. J. Syst. Evol. Microbiol.">
        <title>The Global Catalogue of Microorganisms (GCM) 10K type strain sequencing project: providing services to taxonomists for standard genome sequencing and annotation.</title>
        <authorList>
            <consortium name="The Broad Institute Genomics Platform"/>
            <consortium name="The Broad Institute Genome Sequencing Center for Infectious Disease"/>
            <person name="Wu L."/>
            <person name="Ma J."/>
        </authorList>
    </citation>
    <scope>NUCLEOTIDE SEQUENCE [LARGE SCALE GENOMIC DNA]</scope>
    <source>
        <strain evidence="13">CGMCC 4.7426</strain>
    </source>
</reference>
<dbReference type="RefSeq" id="WP_390293299.1">
    <property type="nucleotide sequence ID" value="NZ_JBHSFU010000003.1"/>
</dbReference>
<evidence type="ECO:0000256" key="9">
    <source>
        <dbReference type="SAM" id="MobiDB-lite"/>
    </source>
</evidence>
<evidence type="ECO:0000313" key="12">
    <source>
        <dbReference type="EMBL" id="MFC4557353.1"/>
    </source>
</evidence>
<keyword evidence="5" id="KW-0378">Hydrolase</keyword>
<dbReference type="PANTHER" id="PTHR32282">
    <property type="entry name" value="BINDING PROTEIN TRANSPEPTIDASE, PUTATIVE-RELATED"/>
    <property type="match status" value="1"/>
</dbReference>
<accession>A0ABV9DHL3</accession>
<dbReference type="CDD" id="cd00063">
    <property type="entry name" value="FN3"/>
    <property type="match status" value="2"/>
</dbReference>
<feature type="compositionally biased region" description="Polar residues" evidence="9">
    <location>
        <begin position="944"/>
        <end position="957"/>
    </location>
</feature>
<comment type="catalytic activity">
    <reaction evidence="7">
        <text>Preferential cleavage: (Ac)2-L-Lys-D-Ala-|-D-Ala. Also transpeptidation of peptidyl-alanyl moieties that are N-acyl substituents of D-alanine.</text>
        <dbReference type="EC" id="3.4.16.4"/>
    </reaction>
</comment>
<keyword evidence="1" id="KW-0121">Carboxypeptidase</keyword>
<evidence type="ECO:0000259" key="11">
    <source>
        <dbReference type="PROSITE" id="PS50853"/>
    </source>
</evidence>
<evidence type="ECO:0000256" key="6">
    <source>
        <dbReference type="ARBA" id="ARBA00023268"/>
    </source>
</evidence>
<keyword evidence="13" id="KW-1185">Reference proteome</keyword>
<evidence type="ECO:0000256" key="3">
    <source>
        <dbReference type="ARBA" id="ARBA00022676"/>
    </source>
</evidence>